<evidence type="ECO:0000313" key="15">
    <source>
        <dbReference type="EMBL" id="KAJ5316409.1"/>
    </source>
</evidence>
<dbReference type="GO" id="GO:0061631">
    <property type="term" value="F:ubiquitin conjugating enzyme activity"/>
    <property type="evidence" value="ECO:0007669"/>
    <property type="project" value="UniProtKB-EC"/>
</dbReference>
<proteinExistence type="predicted"/>
<evidence type="ECO:0000256" key="6">
    <source>
        <dbReference type="ARBA" id="ARBA00022703"/>
    </source>
</evidence>
<evidence type="ECO:0000256" key="1">
    <source>
        <dbReference type="ARBA" id="ARBA00004123"/>
    </source>
</evidence>
<accession>A0A9W9H956</accession>
<dbReference type="GO" id="GO:0005634">
    <property type="term" value="C:nucleus"/>
    <property type="evidence" value="ECO:0007669"/>
    <property type="project" value="UniProtKB-SubCell"/>
</dbReference>
<dbReference type="Proteomes" id="UP001147746">
    <property type="component" value="Unassembled WGS sequence"/>
</dbReference>
<dbReference type="GO" id="GO:0005737">
    <property type="term" value="C:cytoplasm"/>
    <property type="evidence" value="ECO:0007669"/>
    <property type="project" value="UniProtKB-SubCell"/>
</dbReference>
<evidence type="ECO:0000256" key="10">
    <source>
        <dbReference type="ARBA" id="ARBA00023242"/>
    </source>
</evidence>
<evidence type="ECO:0000256" key="5">
    <source>
        <dbReference type="ARBA" id="ARBA00022679"/>
    </source>
</evidence>
<dbReference type="OrthoDB" id="1926878at2759"/>
<keyword evidence="6" id="KW-0053">Apoptosis</keyword>
<comment type="subcellular location">
    <subcellularLocation>
        <location evidence="2">Cytoplasm</location>
    </subcellularLocation>
    <subcellularLocation>
        <location evidence="1">Nucleus</location>
    </subcellularLocation>
</comment>
<keyword evidence="8" id="KW-0833">Ubl conjugation pathway</keyword>
<dbReference type="InterPro" id="IPR016135">
    <property type="entry name" value="UBQ-conjugating_enzyme/RWD"/>
</dbReference>
<dbReference type="GO" id="GO:0006915">
    <property type="term" value="P:apoptotic process"/>
    <property type="evidence" value="ECO:0007669"/>
    <property type="project" value="UniProtKB-KW"/>
</dbReference>
<keyword evidence="4" id="KW-0963">Cytoplasm</keyword>
<evidence type="ECO:0000256" key="7">
    <source>
        <dbReference type="ARBA" id="ARBA00022741"/>
    </source>
</evidence>
<dbReference type="GO" id="GO:0043066">
    <property type="term" value="P:negative regulation of apoptotic process"/>
    <property type="evidence" value="ECO:0007669"/>
    <property type="project" value="TreeGrafter"/>
</dbReference>
<reference evidence="15" key="1">
    <citation type="submission" date="2022-12" db="EMBL/GenBank/DDBJ databases">
        <authorList>
            <person name="Petersen C."/>
        </authorList>
    </citation>
    <scope>NUCLEOTIDE SEQUENCE</scope>
    <source>
        <strain evidence="15">IBT 21472</strain>
    </source>
</reference>
<dbReference type="PANTHER" id="PTHR46116">
    <property type="entry name" value="(E3-INDEPENDENT) E2 UBIQUITIN-CONJUGATING ENZYME"/>
    <property type="match status" value="1"/>
</dbReference>
<dbReference type="AlphaFoldDB" id="A0A9W9H956"/>
<dbReference type="GO" id="GO:0005524">
    <property type="term" value="F:ATP binding"/>
    <property type="evidence" value="ECO:0007669"/>
    <property type="project" value="UniProtKB-KW"/>
</dbReference>
<keyword evidence="10" id="KW-0539">Nucleus</keyword>
<evidence type="ECO:0000256" key="9">
    <source>
        <dbReference type="ARBA" id="ARBA00022840"/>
    </source>
</evidence>
<evidence type="ECO:0000256" key="12">
    <source>
        <dbReference type="ARBA" id="ARBA00041798"/>
    </source>
</evidence>
<comment type="caution">
    <text evidence="15">The sequence shown here is derived from an EMBL/GenBank/DDBJ whole genome shotgun (WGS) entry which is preliminary data.</text>
</comment>
<organism evidence="15 16">
    <name type="scientific">Penicillium atrosanguineum</name>
    <dbReference type="NCBI Taxonomy" id="1132637"/>
    <lineage>
        <taxon>Eukaryota</taxon>
        <taxon>Fungi</taxon>
        <taxon>Dikarya</taxon>
        <taxon>Ascomycota</taxon>
        <taxon>Pezizomycotina</taxon>
        <taxon>Eurotiomycetes</taxon>
        <taxon>Eurotiomycetidae</taxon>
        <taxon>Eurotiales</taxon>
        <taxon>Aspergillaceae</taxon>
        <taxon>Penicillium</taxon>
    </lineage>
</organism>
<keyword evidence="7" id="KW-0547">Nucleotide-binding</keyword>
<dbReference type="GO" id="GO:0004869">
    <property type="term" value="F:cysteine-type endopeptidase inhibitor activity"/>
    <property type="evidence" value="ECO:0007669"/>
    <property type="project" value="TreeGrafter"/>
</dbReference>
<evidence type="ECO:0000256" key="4">
    <source>
        <dbReference type="ARBA" id="ARBA00022490"/>
    </source>
</evidence>
<name>A0A9W9H956_9EURO</name>
<gene>
    <name evidence="15" type="ORF">N7476_006716</name>
</gene>
<evidence type="ECO:0000256" key="2">
    <source>
        <dbReference type="ARBA" id="ARBA00004496"/>
    </source>
</evidence>
<keyword evidence="5" id="KW-0808">Transferase</keyword>
<protein>
    <recommendedName>
        <fullName evidence="11">Ubiquitin-conjugating enzyme E2 Z</fullName>
        <ecNumber evidence="3">2.3.2.23</ecNumber>
    </recommendedName>
    <alternativeName>
        <fullName evidence="12">E2 ubiquitin-conjugating enzyme Z</fullName>
    </alternativeName>
    <alternativeName>
        <fullName evidence="14">Ubiquitin carrier protein Z</fullName>
    </alternativeName>
    <alternativeName>
        <fullName evidence="13">Ubiquitin-protein ligase Z</fullName>
    </alternativeName>
</protein>
<evidence type="ECO:0000256" key="14">
    <source>
        <dbReference type="ARBA" id="ARBA00042401"/>
    </source>
</evidence>
<dbReference type="Gene3D" id="3.10.110.10">
    <property type="entry name" value="Ubiquitin Conjugating Enzyme"/>
    <property type="match status" value="2"/>
</dbReference>
<dbReference type="CDD" id="cd00195">
    <property type="entry name" value="UBCc_UEV"/>
    <property type="match status" value="1"/>
</dbReference>
<dbReference type="PROSITE" id="PS50127">
    <property type="entry name" value="UBC_2"/>
    <property type="match status" value="1"/>
</dbReference>
<evidence type="ECO:0000256" key="13">
    <source>
        <dbReference type="ARBA" id="ARBA00042316"/>
    </source>
</evidence>
<keyword evidence="9" id="KW-0067">ATP-binding</keyword>
<dbReference type="SUPFAM" id="SSF54495">
    <property type="entry name" value="UBC-like"/>
    <property type="match status" value="2"/>
</dbReference>
<dbReference type="EC" id="2.3.2.23" evidence="3"/>
<evidence type="ECO:0000256" key="8">
    <source>
        <dbReference type="ARBA" id="ARBA00022786"/>
    </source>
</evidence>
<dbReference type="SMART" id="SM00212">
    <property type="entry name" value="UBCc"/>
    <property type="match status" value="1"/>
</dbReference>
<dbReference type="CDD" id="cd23809">
    <property type="entry name" value="UBCc_UBE2Z"/>
    <property type="match status" value="1"/>
</dbReference>
<dbReference type="InterPro" id="IPR000608">
    <property type="entry name" value="UBC"/>
</dbReference>
<reference evidence="15" key="2">
    <citation type="journal article" date="2023" name="IMA Fungus">
        <title>Comparative genomic study of the Penicillium genus elucidates a diverse pangenome and 15 lateral gene transfer events.</title>
        <authorList>
            <person name="Petersen C."/>
            <person name="Sorensen T."/>
            <person name="Nielsen M.R."/>
            <person name="Sondergaard T.E."/>
            <person name="Sorensen J.L."/>
            <person name="Fitzpatrick D.A."/>
            <person name="Frisvad J.C."/>
            <person name="Nielsen K.L."/>
        </authorList>
    </citation>
    <scope>NUCLEOTIDE SEQUENCE</scope>
    <source>
        <strain evidence="15">IBT 21472</strain>
    </source>
</reference>
<evidence type="ECO:0000256" key="3">
    <source>
        <dbReference type="ARBA" id="ARBA00012486"/>
    </source>
</evidence>
<evidence type="ECO:0000256" key="11">
    <source>
        <dbReference type="ARBA" id="ARBA00039894"/>
    </source>
</evidence>
<evidence type="ECO:0000313" key="16">
    <source>
        <dbReference type="Proteomes" id="UP001147746"/>
    </source>
</evidence>
<dbReference type="PANTHER" id="PTHR46116:SF26">
    <property type="entry name" value="UBIQUITIN-CONJUGATING ENZYME E2 Z"/>
    <property type="match status" value="1"/>
</dbReference>
<sequence length="460" mass="52565">MADQSTIRLMRELNALERSDQLAMTVHYKEENVREISALLLGPPGTPYALGFYEFAFSFPSDYPASAPTVLIKTTNQGKTRFGPNLYATGKVCLSILGTWHASHGEEWSAAQGLESVLLSIQSLLSATPYFNEPGYEDHNKASDKQNIEFYNSKIRHENLRLAVIQPLEEALGLIAPQSNPYRPRLNHSQAINPKVSIEIPEGPESENQPVHHGITRMTGPFDDFRKQRFLWYLEQYKEAVQEGVEKEVFRHGTKFPCVSFEFESNAMNGEWDYPDLQKRMNVLETKILQETYAWPDGGKKLAEEDAGIAVSLRAQHEQIVSGLARRADSIVDLTMVDDNPFLWKLVYFGRPMTQYDGGILNIKIYISPRHPVEQPRVFVETPLFHVRVSTRKVLIYLPARAEEMSRHIDGIIAAIEEDFPPYNPLMTVNQEATKLLWGSKDEQKRYHRKLRRSVEESVE</sequence>
<dbReference type="Pfam" id="PF00179">
    <property type="entry name" value="UQ_con"/>
    <property type="match status" value="2"/>
</dbReference>
<keyword evidence="16" id="KW-1185">Reference proteome</keyword>
<dbReference type="EMBL" id="JAPZBO010000005">
    <property type="protein sequence ID" value="KAJ5316409.1"/>
    <property type="molecule type" value="Genomic_DNA"/>
</dbReference>